<accession>A0A7W3JNU5</accession>
<dbReference type="PROSITE" id="PS50093">
    <property type="entry name" value="PKD"/>
    <property type="match status" value="1"/>
</dbReference>
<dbReference type="Proteomes" id="UP000526083">
    <property type="component" value="Unassembled WGS sequence"/>
</dbReference>
<dbReference type="RefSeq" id="WP_167049999.1">
    <property type="nucleotide sequence ID" value="NZ_JAAOZB010000002.1"/>
</dbReference>
<dbReference type="InterPro" id="IPR013783">
    <property type="entry name" value="Ig-like_fold"/>
</dbReference>
<evidence type="ECO:0000259" key="2">
    <source>
        <dbReference type="PROSITE" id="PS50093"/>
    </source>
</evidence>
<evidence type="ECO:0000313" key="4">
    <source>
        <dbReference type="Proteomes" id="UP000526083"/>
    </source>
</evidence>
<sequence length="254" mass="25618">MWPLILIASFVVPISTGSCGGGAPWDSYCHSSSDGSQVDVGAGSTIPGNGDGSAGGSGSDSGGGGANQQDSPAEAMPECTTELCRGGYMVVGLPDVTLADIASFVPARPTLGGEPAGLGVVAMPTNVVASATEQRMAGTVLDYDVTVRFVPQRFVFDYGDGSTNAAQTGGSSWQQLGQPDFTSTPTSHAYRAAGTYTASVTVEYAASVDFGSGTWRAVPGIVESTASGYGIRVVEVHTALVDNTCQENPAGVGC</sequence>
<proteinExistence type="predicted"/>
<protein>
    <recommendedName>
        <fullName evidence="2">PKD domain-containing protein</fullName>
    </recommendedName>
</protein>
<dbReference type="GO" id="GO:0005975">
    <property type="term" value="P:carbohydrate metabolic process"/>
    <property type="evidence" value="ECO:0007669"/>
    <property type="project" value="UniProtKB-ARBA"/>
</dbReference>
<gene>
    <name evidence="3" type="ORF">FHX48_001360</name>
</gene>
<feature type="domain" description="PKD" evidence="2">
    <location>
        <begin position="151"/>
        <end position="202"/>
    </location>
</feature>
<feature type="compositionally biased region" description="Gly residues" evidence="1">
    <location>
        <begin position="49"/>
        <end position="66"/>
    </location>
</feature>
<dbReference type="AlphaFoldDB" id="A0A7W3JNU5"/>
<reference evidence="3 4" key="1">
    <citation type="submission" date="2020-07" db="EMBL/GenBank/DDBJ databases">
        <title>Sequencing the genomes of 1000 actinobacteria strains.</title>
        <authorList>
            <person name="Klenk H.-P."/>
        </authorList>
    </citation>
    <scope>NUCLEOTIDE SEQUENCE [LARGE SCALE GENOMIC DNA]</scope>
    <source>
        <strain evidence="3 4">DSM 27576</strain>
    </source>
</reference>
<evidence type="ECO:0000313" key="3">
    <source>
        <dbReference type="EMBL" id="MBA8816287.1"/>
    </source>
</evidence>
<comment type="caution">
    <text evidence="3">The sequence shown here is derived from an EMBL/GenBank/DDBJ whole genome shotgun (WGS) entry which is preliminary data.</text>
</comment>
<dbReference type="SUPFAM" id="SSF49299">
    <property type="entry name" value="PKD domain"/>
    <property type="match status" value="1"/>
</dbReference>
<name>A0A7W3JNU5_9MICO</name>
<dbReference type="InterPro" id="IPR000601">
    <property type="entry name" value="PKD_dom"/>
</dbReference>
<dbReference type="InterPro" id="IPR035986">
    <property type="entry name" value="PKD_dom_sf"/>
</dbReference>
<dbReference type="Gene3D" id="2.60.40.10">
    <property type="entry name" value="Immunoglobulins"/>
    <property type="match status" value="1"/>
</dbReference>
<keyword evidence="4" id="KW-1185">Reference proteome</keyword>
<evidence type="ECO:0000256" key="1">
    <source>
        <dbReference type="SAM" id="MobiDB-lite"/>
    </source>
</evidence>
<organism evidence="3 4">
    <name type="scientific">Microbacterium halimionae</name>
    <dbReference type="NCBI Taxonomy" id="1526413"/>
    <lineage>
        <taxon>Bacteria</taxon>
        <taxon>Bacillati</taxon>
        <taxon>Actinomycetota</taxon>
        <taxon>Actinomycetes</taxon>
        <taxon>Micrococcales</taxon>
        <taxon>Microbacteriaceae</taxon>
        <taxon>Microbacterium</taxon>
    </lineage>
</organism>
<dbReference type="EMBL" id="JACGWY010000002">
    <property type="protein sequence ID" value="MBA8816287.1"/>
    <property type="molecule type" value="Genomic_DNA"/>
</dbReference>
<feature type="region of interest" description="Disordered" evidence="1">
    <location>
        <begin position="34"/>
        <end position="78"/>
    </location>
</feature>